<proteinExistence type="predicted"/>
<dbReference type="AlphaFoldDB" id="A0A235BRN4"/>
<sequence>MGGLAARAAIKFYKIPNPADPTDSIPVNQRVRKLLMAGTPNHPYDHTLGEWIYEITTDDKDWQRVGEVWEMDVESEGSITFRDTQTGQEGKWCDLLGYENLIDKMATISGNKGRFGVSEPNDRVVTVAQVQMSSAQFNPTIYAQHSYDRVAKLALPTCTYTTEFIKKWVIDDDISHNGAYATGGPTSYPNCWPGNNADGGAIRIYSNINNYNLALITLVEMVGSGDDYLVKAFPIYQYTKDCPGDPVLIINPNMYTESPYYLSFRIYDMDGLIKKRLEVFNVKT</sequence>
<accession>A0A235BRN4</accession>
<evidence type="ECO:0000313" key="1">
    <source>
        <dbReference type="EMBL" id="OYD14215.1"/>
    </source>
</evidence>
<organism evidence="1 2">
    <name type="scientific">candidate division WOR-3 bacterium JGI_Cruoil_03_44_89</name>
    <dbReference type="NCBI Taxonomy" id="1973748"/>
    <lineage>
        <taxon>Bacteria</taxon>
        <taxon>Bacteria division WOR-3</taxon>
    </lineage>
</organism>
<reference evidence="1 2" key="1">
    <citation type="submission" date="2017-07" db="EMBL/GenBank/DDBJ databases">
        <title>Recovery of genomes from metagenomes via a dereplication, aggregation, and scoring strategy.</title>
        <authorList>
            <person name="Sieber C.M."/>
            <person name="Probst A.J."/>
            <person name="Sharrar A."/>
            <person name="Thomas B.C."/>
            <person name="Hess M."/>
            <person name="Tringe S.G."/>
            <person name="Banfield J.F."/>
        </authorList>
    </citation>
    <scope>NUCLEOTIDE SEQUENCE [LARGE SCALE GENOMIC DNA]</scope>
    <source>
        <strain evidence="1">JGI_Cruoil_03_44_89</strain>
    </source>
</reference>
<gene>
    <name evidence="1" type="ORF">CH333_08750</name>
</gene>
<comment type="caution">
    <text evidence="1">The sequence shown here is derived from an EMBL/GenBank/DDBJ whole genome shotgun (WGS) entry which is preliminary data.</text>
</comment>
<dbReference type="EMBL" id="NOZQ01000199">
    <property type="protein sequence ID" value="OYD14215.1"/>
    <property type="molecule type" value="Genomic_DNA"/>
</dbReference>
<evidence type="ECO:0000313" key="2">
    <source>
        <dbReference type="Proteomes" id="UP000215215"/>
    </source>
</evidence>
<dbReference type="Proteomes" id="UP000215215">
    <property type="component" value="Unassembled WGS sequence"/>
</dbReference>
<protein>
    <submittedName>
        <fullName evidence="1">Uncharacterized protein</fullName>
    </submittedName>
</protein>
<name>A0A235BRN4_UNCW3</name>